<protein>
    <submittedName>
        <fullName evidence="1">Uncharacterized protein</fullName>
    </submittedName>
</protein>
<dbReference type="AlphaFoldDB" id="A0A3A8JUT4"/>
<evidence type="ECO:0000313" key="2">
    <source>
        <dbReference type="Proteomes" id="UP000268313"/>
    </source>
</evidence>
<accession>A0A3A8JUT4</accession>
<keyword evidence="2" id="KW-1185">Reference proteome</keyword>
<reference evidence="2" key="1">
    <citation type="submission" date="2018-09" db="EMBL/GenBank/DDBJ databases">
        <authorList>
            <person name="Livingstone P.G."/>
            <person name="Whitworth D.E."/>
        </authorList>
    </citation>
    <scope>NUCLEOTIDE SEQUENCE [LARGE SCALE GENOMIC DNA]</scope>
    <source>
        <strain evidence="2">CA043D</strain>
    </source>
</reference>
<comment type="caution">
    <text evidence="1">The sequence shown here is derived from an EMBL/GenBank/DDBJ whole genome shotgun (WGS) entry which is preliminary data.</text>
</comment>
<dbReference type="Proteomes" id="UP000268313">
    <property type="component" value="Unassembled WGS sequence"/>
</dbReference>
<organism evidence="1 2">
    <name type="scientific">Corallococcus carmarthensis</name>
    <dbReference type="NCBI Taxonomy" id="2316728"/>
    <lineage>
        <taxon>Bacteria</taxon>
        <taxon>Pseudomonadati</taxon>
        <taxon>Myxococcota</taxon>
        <taxon>Myxococcia</taxon>
        <taxon>Myxococcales</taxon>
        <taxon>Cystobacterineae</taxon>
        <taxon>Myxococcaceae</taxon>
        <taxon>Corallococcus</taxon>
    </lineage>
</organism>
<sequence length="498" mass="55051">MCLALKGAVSVIASLLASFRSGARRRSFLVPALLCAGALTACTTIRGQANDLAEKGRFVEAAEVYLKLVNDEPNNPEYRASLDDLRWRGLSQLLTQARQARVEGRDEDAEANLEQFLAYKVKWNSKLDGGMESSLLEEMAGTHQHLRQLISEQAKRGNALTAESHLDRKRALLGHPEMAPIRRDMEEAVAQGGVATCEKLKHTLAGGAQHWTELVSRYCGHYQQPAPSAAVFPEALGLPTWQASVDGISNDVVQYLMTRLSGAFESTPWFSAASPRHAPLTIAGNLVERSTSQPVELTATWTESVPYTDHEDRTATAEVPYTVEESYEDKGEMKKRLVRQTKTVEYKTTVEVTKYRDVSRSFGYQALRRGVEYHFAVVAQGILVDQHAPLAVKAEKALSASGYEHNITFEPGGVRPQKFERPNKEGWLDGELRGYEQSFFASLLARWQDSYCKAPAFAIEDAARCARGGAELPGPAKQALLDTLGDDAAQVHRLFVWN</sequence>
<name>A0A3A8JUT4_9BACT</name>
<proteinExistence type="predicted"/>
<gene>
    <name evidence="1" type="ORF">D7X32_25850</name>
</gene>
<evidence type="ECO:0000313" key="1">
    <source>
        <dbReference type="EMBL" id="RKG99652.1"/>
    </source>
</evidence>
<dbReference type="EMBL" id="RAWE01000109">
    <property type="protein sequence ID" value="RKG99652.1"/>
    <property type="molecule type" value="Genomic_DNA"/>
</dbReference>